<evidence type="ECO:0000256" key="7">
    <source>
        <dbReference type="ARBA" id="ARBA00023239"/>
    </source>
</evidence>
<keyword evidence="10" id="KW-1185">Reference proteome</keyword>
<dbReference type="Gene3D" id="3.90.1680.10">
    <property type="entry name" value="SOS response associated peptidase-like"/>
    <property type="match status" value="1"/>
</dbReference>
<name>A0ABV6AZK5_9DEIO</name>
<keyword evidence="6" id="KW-0238">DNA-binding</keyword>
<keyword evidence="2 8" id="KW-0645">Protease</keyword>
<evidence type="ECO:0000256" key="6">
    <source>
        <dbReference type="ARBA" id="ARBA00023125"/>
    </source>
</evidence>
<keyword evidence="5" id="KW-0190">Covalent protein-DNA linkage</keyword>
<keyword evidence="7" id="KW-0456">Lyase</keyword>
<sequence length="198" mass="21767">MCGRIELTLTEAMQDTLRTLFQIDPSWPAQPEISPTQQAPFLTHGDTWMVQSGRWGLIPPGMELPAAKKYATFNARAETMDRSPSFKGAFKSGGRCVLPLSAFFEWPKKSKVRIARPDDKPLLVAGLWSAQPSEDGERLSCTVITRPPTDDLAEVHDRMPALLLTRDLDAWLNAPAPEAKAVALGSWRPGLVTVSPTS</sequence>
<dbReference type="PANTHER" id="PTHR13604:SF0">
    <property type="entry name" value="ABASIC SITE PROCESSING PROTEIN HMCES"/>
    <property type="match status" value="1"/>
</dbReference>
<accession>A0ABV6AZK5</accession>
<protein>
    <recommendedName>
        <fullName evidence="8">Abasic site processing protein</fullName>
        <ecNumber evidence="8">3.4.-.-</ecNumber>
    </recommendedName>
</protein>
<dbReference type="InterPro" id="IPR003738">
    <property type="entry name" value="SRAP"/>
</dbReference>
<dbReference type="EC" id="3.4.-.-" evidence="8"/>
<dbReference type="RefSeq" id="WP_380008249.1">
    <property type="nucleotide sequence ID" value="NZ_JBHLYR010000028.1"/>
</dbReference>
<gene>
    <name evidence="9" type="ORF">ACFFLM_08845</name>
</gene>
<organism evidence="9 10">
    <name type="scientific">Deinococcus oregonensis</name>
    <dbReference type="NCBI Taxonomy" id="1805970"/>
    <lineage>
        <taxon>Bacteria</taxon>
        <taxon>Thermotogati</taxon>
        <taxon>Deinococcota</taxon>
        <taxon>Deinococci</taxon>
        <taxon>Deinococcales</taxon>
        <taxon>Deinococcaceae</taxon>
        <taxon>Deinococcus</taxon>
    </lineage>
</organism>
<keyword evidence="4 8" id="KW-0378">Hydrolase</keyword>
<dbReference type="PANTHER" id="PTHR13604">
    <property type="entry name" value="DC12-RELATED"/>
    <property type="match status" value="1"/>
</dbReference>
<evidence type="ECO:0000256" key="4">
    <source>
        <dbReference type="ARBA" id="ARBA00022801"/>
    </source>
</evidence>
<evidence type="ECO:0000256" key="3">
    <source>
        <dbReference type="ARBA" id="ARBA00022763"/>
    </source>
</evidence>
<proteinExistence type="inferred from homology"/>
<comment type="similarity">
    <text evidence="1 8">Belongs to the SOS response-associated peptidase family.</text>
</comment>
<dbReference type="EMBL" id="JBHLYR010000028">
    <property type="protein sequence ID" value="MFB9992066.1"/>
    <property type="molecule type" value="Genomic_DNA"/>
</dbReference>
<reference evidence="9 10" key="1">
    <citation type="submission" date="2024-09" db="EMBL/GenBank/DDBJ databases">
        <authorList>
            <person name="Sun Q."/>
            <person name="Mori K."/>
        </authorList>
    </citation>
    <scope>NUCLEOTIDE SEQUENCE [LARGE SCALE GENOMIC DNA]</scope>
    <source>
        <strain evidence="9 10">JCM 13503</strain>
    </source>
</reference>
<dbReference type="InterPro" id="IPR036590">
    <property type="entry name" value="SRAP-like"/>
</dbReference>
<dbReference type="Pfam" id="PF02586">
    <property type="entry name" value="SRAP"/>
    <property type="match status" value="1"/>
</dbReference>
<comment type="caution">
    <text evidence="9">The sequence shown here is derived from an EMBL/GenBank/DDBJ whole genome shotgun (WGS) entry which is preliminary data.</text>
</comment>
<evidence type="ECO:0000256" key="2">
    <source>
        <dbReference type="ARBA" id="ARBA00022670"/>
    </source>
</evidence>
<dbReference type="GO" id="GO:0016787">
    <property type="term" value="F:hydrolase activity"/>
    <property type="evidence" value="ECO:0007669"/>
    <property type="project" value="UniProtKB-KW"/>
</dbReference>
<evidence type="ECO:0000256" key="5">
    <source>
        <dbReference type="ARBA" id="ARBA00023124"/>
    </source>
</evidence>
<evidence type="ECO:0000313" key="9">
    <source>
        <dbReference type="EMBL" id="MFB9992066.1"/>
    </source>
</evidence>
<dbReference type="Proteomes" id="UP001589733">
    <property type="component" value="Unassembled WGS sequence"/>
</dbReference>
<dbReference type="SUPFAM" id="SSF143081">
    <property type="entry name" value="BB1717-like"/>
    <property type="match status" value="1"/>
</dbReference>
<evidence type="ECO:0000256" key="8">
    <source>
        <dbReference type="RuleBase" id="RU364100"/>
    </source>
</evidence>
<evidence type="ECO:0000313" key="10">
    <source>
        <dbReference type="Proteomes" id="UP001589733"/>
    </source>
</evidence>
<keyword evidence="3" id="KW-0227">DNA damage</keyword>
<evidence type="ECO:0000256" key="1">
    <source>
        <dbReference type="ARBA" id="ARBA00008136"/>
    </source>
</evidence>